<organism evidence="1">
    <name type="scientific">marine sediment metagenome</name>
    <dbReference type="NCBI Taxonomy" id="412755"/>
    <lineage>
        <taxon>unclassified sequences</taxon>
        <taxon>metagenomes</taxon>
        <taxon>ecological metagenomes</taxon>
    </lineage>
</organism>
<comment type="caution">
    <text evidence="1">The sequence shown here is derived from an EMBL/GenBank/DDBJ whole genome shotgun (WGS) entry which is preliminary data.</text>
</comment>
<reference evidence="1" key="1">
    <citation type="journal article" date="2014" name="Front. Microbiol.">
        <title>High frequency of phylogenetically diverse reductive dehalogenase-homologous genes in deep subseafloor sedimentary metagenomes.</title>
        <authorList>
            <person name="Kawai M."/>
            <person name="Futagami T."/>
            <person name="Toyoda A."/>
            <person name="Takaki Y."/>
            <person name="Nishi S."/>
            <person name="Hori S."/>
            <person name="Arai W."/>
            <person name="Tsubouchi T."/>
            <person name="Morono Y."/>
            <person name="Uchiyama I."/>
            <person name="Ito T."/>
            <person name="Fujiyama A."/>
            <person name="Inagaki F."/>
            <person name="Takami H."/>
        </authorList>
    </citation>
    <scope>NUCLEOTIDE SEQUENCE</scope>
    <source>
        <strain evidence="1">Expedition CK06-06</strain>
    </source>
</reference>
<proteinExistence type="predicted"/>
<feature type="non-terminal residue" evidence="1">
    <location>
        <position position="1"/>
    </location>
</feature>
<protein>
    <submittedName>
        <fullName evidence="1">Uncharacterized protein</fullName>
    </submittedName>
</protein>
<sequence length="47" mass="5743">IRYLTFYIFNRFDMTKVERGILKHKIYNRFKDLGSLEINGQSKKRCT</sequence>
<name>X1IE69_9ZZZZ</name>
<evidence type="ECO:0000313" key="1">
    <source>
        <dbReference type="EMBL" id="GAH79962.1"/>
    </source>
</evidence>
<dbReference type="EMBL" id="BARU01038015">
    <property type="protein sequence ID" value="GAH79962.1"/>
    <property type="molecule type" value="Genomic_DNA"/>
</dbReference>
<accession>X1IE69</accession>
<dbReference type="AlphaFoldDB" id="X1IE69"/>
<gene>
    <name evidence="1" type="ORF">S03H2_59141</name>
</gene>